<reference evidence="2" key="1">
    <citation type="journal article" date="2019" name="Sci. Rep.">
        <title>Draft genome of Tanacetum cinerariifolium, the natural source of mosquito coil.</title>
        <authorList>
            <person name="Yamashiro T."/>
            <person name="Shiraishi A."/>
            <person name="Satake H."/>
            <person name="Nakayama K."/>
        </authorList>
    </citation>
    <scope>NUCLEOTIDE SEQUENCE</scope>
</reference>
<organism evidence="2">
    <name type="scientific">Tanacetum cinerariifolium</name>
    <name type="common">Dalmatian daisy</name>
    <name type="synonym">Chrysanthemum cinerariifolium</name>
    <dbReference type="NCBI Taxonomy" id="118510"/>
    <lineage>
        <taxon>Eukaryota</taxon>
        <taxon>Viridiplantae</taxon>
        <taxon>Streptophyta</taxon>
        <taxon>Embryophyta</taxon>
        <taxon>Tracheophyta</taxon>
        <taxon>Spermatophyta</taxon>
        <taxon>Magnoliopsida</taxon>
        <taxon>eudicotyledons</taxon>
        <taxon>Gunneridae</taxon>
        <taxon>Pentapetalae</taxon>
        <taxon>asterids</taxon>
        <taxon>campanulids</taxon>
        <taxon>Asterales</taxon>
        <taxon>Asteraceae</taxon>
        <taxon>Asteroideae</taxon>
        <taxon>Anthemideae</taxon>
        <taxon>Anthemidinae</taxon>
        <taxon>Tanacetum</taxon>
    </lineage>
</organism>
<sequence>MESSFHRNVRGGIEQHTLKELTSMLETVSLSNSSDRWICDLTSDGVFRVKEVRNCIDDIFLPSQVIDTRWVRFVPIKVNMFIWRARQDCLPTRVNLVRRGINVDSCVCPICSTGEDEINHILFRCDLAQQVLRRICRWWELDPSDWNTFQKWYAWFSSIRFSSKSKSLLEGTFFVVWWNIWRIRNRIIF</sequence>
<keyword evidence="2" id="KW-0548">Nucleotidyltransferase</keyword>
<comment type="caution">
    <text evidence="2">The sequence shown here is derived from an EMBL/GenBank/DDBJ whole genome shotgun (WGS) entry which is preliminary data.</text>
</comment>
<gene>
    <name evidence="2" type="ORF">Tci_004347</name>
</gene>
<name>A0A6L2J5V2_TANCI</name>
<dbReference type="EMBL" id="BKCJ010000347">
    <property type="protein sequence ID" value="GEU32369.1"/>
    <property type="molecule type" value="Genomic_DNA"/>
</dbReference>
<evidence type="ECO:0000259" key="1">
    <source>
        <dbReference type="Pfam" id="PF13966"/>
    </source>
</evidence>
<keyword evidence="2" id="KW-0695">RNA-directed DNA polymerase</keyword>
<keyword evidence="2" id="KW-0808">Transferase</keyword>
<dbReference type="AlphaFoldDB" id="A0A6L2J5V2"/>
<dbReference type="Pfam" id="PF13966">
    <property type="entry name" value="zf-RVT"/>
    <property type="match status" value="1"/>
</dbReference>
<dbReference type="InterPro" id="IPR026960">
    <property type="entry name" value="RVT-Znf"/>
</dbReference>
<accession>A0A6L2J5V2</accession>
<protein>
    <submittedName>
        <fullName evidence="2">RNA-directed DNA polymerase, eukaryota</fullName>
    </submittedName>
</protein>
<proteinExistence type="predicted"/>
<dbReference type="GO" id="GO:0003964">
    <property type="term" value="F:RNA-directed DNA polymerase activity"/>
    <property type="evidence" value="ECO:0007669"/>
    <property type="project" value="UniProtKB-KW"/>
</dbReference>
<evidence type="ECO:0000313" key="2">
    <source>
        <dbReference type="EMBL" id="GEU32369.1"/>
    </source>
</evidence>
<feature type="domain" description="Reverse transcriptase zinc-binding" evidence="1">
    <location>
        <begin position="64"/>
        <end position="131"/>
    </location>
</feature>